<dbReference type="PANTHER" id="PTHR45985">
    <property type="match status" value="1"/>
</dbReference>
<evidence type="ECO:0000313" key="3">
    <source>
        <dbReference type="Proteomes" id="UP000053660"/>
    </source>
</evidence>
<evidence type="ECO:0000259" key="1">
    <source>
        <dbReference type="Pfam" id="PF01683"/>
    </source>
</evidence>
<feature type="domain" description="EB" evidence="1">
    <location>
        <begin position="103"/>
        <end position="154"/>
    </location>
</feature>
<dbReference type="Proteomes" id="UP000053660">
    <property type="component" value="Unassembled WGS sequence"/>
</dbReference>
<dbReference type="EMBL" id="KN608436">
    <property type="protein sequence ID" value="KHJ78866.1"/>
    <property type="molecule type" value="Genomic_DNA"/>
</dbReference>
<keyword evidence="3" id="KW-1185">Reference proteome</keyword>
<dbReference type="InterPro" id="IPR009030">
    <property type="entry name" value="Growth_fac_rcpt_cys_sf"/>
</dbReference>
<accession>A0A0B1S4Q6</accession>
<reference evidence="2 3" key="1">
    <citation type="submission" date="2014-03" db="EMBL/GenBank/DDBJ databases">
        <title>Draft genome of the hookworm Oesophagostomum dentatum.</title>
        <authorList>
            <person name="Mitreva M."/>
        </authorList>
    </citation>
    <scope>NUCLEOTIDE SEQUENCE [LARGE SCALE GENOMIC DNA]</scope>
    <source>
        <strain evidence="2 3">OD-Hann</strain>
    </source>
</reference>
<evidence type="ECO:0000313" key="2">
    <source>
        <dbReference type="EMBL" id="KHJ78866.1"/>
    </source>
</evidence>
<feature type="domain" description="EB" evidence="1">
    <location>
        <begin position="17"/>
        <end position="68"/>
    </location>
</feature>
<dbReference type="AlphaFoldDB" id="A0A0B1S4Q6"/>
<dbReference type="Pfam" id="PF01683">
    <property type="entry name" value="EB"/>
    <property type="match status" value="2"/>
</dbReference>
<dbReference type="OrthoDB" id="504708at2759"/>
<gene>
    <name evidence="2" type="ORF">OESDEN_21507</name>
</gene>
<protein>
    <submittedName>
        <fullName evidence="2">EB module</fullName>
    </submittedName>
</protein>
<proteinExistence type="predicted"/>
<dbReference type="InterPro" id="IPR052740">
    <property type="entry name" value="CE4"/>
</dbReference>
<feature type="non-terminal residue" evidence="2">
    <location>
        <position position="1"/>
    </location>
</feature>
<sequence>CPDNLPVAVEGTCAPRCSAGEVYSSTAGQCIPAVTPAGLCLYTSQCQAIEHGMTCEKNSCRCPNGLIKQIKLAPFQVFSGSQCTQSCPIGYVVDSRGVCTRGCQGNQIEVGGECLNQAIAGQPCRVHAQCIGGSSCLRGQCVCPQSMVSNGSVCVYGEENSF</sequence>
<dbReference type="InterPro" id="IPR006149">
    <property type="entry name" value="EB_dom"/>
</dbReference>
<dbReference type="SUPFAM" id="SSF57184">
    <property type="entry name" value="Growth factor receptor domain"/>
    <property type="match status" value="1"/>
</dbReference>
<organism evidence="2 3">
    <name type="scientific">Oesophagostomum dentatum</name>
    <name type="common">Nodular worm</name>
    <dbReference type="NCBI Taxonomy" id="61180"/>
    <lineage>
        <taxon>Eukaryota</taxon>
        <taxon>Metazoa</taxon>
        <taxon>Ecdysozoa</taxon>
        <taxon>Nematoda</taxon>
        <taxon>Chromadorea</taxon>
        <taxon>Rhabditida</taxon>
        <taxon>Rhabditina</taxon>
        <taxon>Rhabditomorpha</taxon>
        <taxon>Strongyloidea</taxon>
        <taxon>Strongylidae</taxon>
        <taxon>Oesophagostomum</taxon>
    </lineage>
</organism>
<dbReference type="PANTHER" id="PTHR45985:SF3">
    <property type="entry name" value="CHITIN DEACETYLASE-LIKE 4"/>
    <property type="match status" value="1"/>
</dbReference>
<name>A0A0B1S4Q6_OESDE</name>